<gene>
    <name evidence="2" type="ORF">PEGY_LOCUS7471</name>
</gene>
<evidence type="ECO:0000313" key="3">
    <source>
        <dbReference type="Proteomes" id="UP001154252"/>
    </source>
</evidence>
<accession>A0A9W4P8S6</accession>
<organism evidence="2 3">
    <name type="scientific">Penicillium egyptiacum</name>
    <dbReference type="NCBI Taxonomy" id="1303716"/>
    <lineage>
        <taxon>Eukaryota</taxon>
        <taxon>Fungi</taxon>
        <taxon>Dikarya</taxon>
        <taxon>Ascomycota</taxon>
        <taxon>Pezizomycotina</taxon>
        <taxon>Eurotiomycetes</taxon>
        <taxon>Eurotiomycetidae</taxon>
        <taxon>Eurotiales</taxon>
        <taxon>Aspergillaceae</taxon>
        <taxon>Penicillium</taxon>
    </lineage>
</organism>
<name>A0A9W4P8S6_9EURO</name>
<dbReference type="Pfam" id="PF11917">
    <property type="entry name" value="DUF3435"/>
    <property type="match status" value="1"/>
</dbReference>
<keyword evidence="3" id="KW-1185">Reference proteome</keyword>
<dbReference type="Proteomes" id="UP001154252">
    <property type="component" value="Unassembled WGS sequence"/>
</dbReference>
<feature type="chain" id="PRO_5040939269" evidence="1">
    <location>
        <begin position="24"/>
        <end position="153"/>
    </location>
</feature>
<reference evidence="2" key="1">
    <citation type="submission" date="2021-07" db="EMBL/GenBank/DDBJ databases">
        <authorList>
            <person name="Branca A.L. A."/>
        </authorList>
    </citation>
    <scope>NUCLEOTIDE SEQUENCE</scope>
</reference>
<dbReference type="OrthoDB" id="4485682at2759"/>
<comment type="caution">
    <text evidence="2">The sequence shown here is derived from an EMBL/GenBank/DDBJ whole genome shotgun (WGS) entry which is preliminary data.</text>
</comment>
<dbReference type="PANTHER" id="PTHR37535:SF3">
    <property type="entry name" value="FLUG DOMAIN-CONTAINING PROTEIN"/>
    <property type="match status" value="1"/>
</dbReference>
<dbReference type="InterPro" id="IPR021842">
    <property type="entry name" value="DUF3435"/>
</dbReference>
<keyword evidence="1" id="KW-0732">Signal</keyword>
<evidence type="ECO:0000313" key="2">
    <source>
        <dbReference type="EMBL" id="CAG8903702.1"/>
    </source>
</evidence>
<feature type="signal peptide" evidence="1">
    <location>
        <begin position="1"/>
        <end position="23"/>
    </location>
</feature>
<protein>
    <submittedName>
        <fullName evidence="2">Uncharacterized protein</fullName>
    </submittedName>
</protein>
<dbReference type="PANTHER" id="PTHR37535">
    <property type="entry name" value="FLUG DOMAIN PROTEIN"/>
    <property type="match status" value="1"/>
</dbReference>
<dbReference type="AlphaFoldDB" id="A0A9W4P8S6"/>
<dbReference type="EMBL" id="CAJVRC010000882">
    <property type="protein sequence ID" value="CAG8903702.1"/>
    <property type="molecule type" value="Genomic_DNA"/>
</dbReference>
<proteinExistence type="predicted"/>
<sequence length="153" mass="17561">MLEVKQHIFVIILMLTMAILEDAFKSNVRSLEEIFRTRVSHPHRSVKLDFKQEKLNLPICRQPISTSSGMSTHGIKPLKYHTYLYFLKRLSLAAGMIRAIKPYDLRRGTGEAVDSDGPRLCQHLSETYESTCLGLYLSRISRNTFGRCINEDS</sequence>
<evidence type="ECO:0000256" key="1">
    <source>
        <dbReference type="SAM" id="SignalP"/>
    </source>
</evidence>